<reference evidence="2" key="1">
    <citation type="submission" date="2023-10" db="EMBL/GenBank/DDBJ databases">
        <authorList>
            <person name="Chen Y."/>
            <person name="Shah S."/>
            <person name="Dougan E. K."/>
            <person name="Thang M."/>
            <person name="Chan C."/>
        </authorList>
    </citation>
    <scope>NUCLEOTIDE SEQUENCE [LARGE SCALE GENOMIC DNA]</scope>
</reference>
<dbReference type="EMBL" id="CAUYUJ010005431">
    <property type="protein sequence ID" value="CAK0813617.1"/>
    <property type="molecule type" value="Genomic_DNA"/>
</dbReference>
<keyword evidence="3" id="KW-1185">Reference proteome</keyword>
<evidence type="ECO:0000313" key="2">
    <source>
        <dbReference type="EMBL" id="CAK0813617.1"/>
    </source>
</evidence>
<accession>A0ABN9R4B5</accession>
<sequence length="232" mass="24834">ARPHLHISAVERPGGDCRRETRGCGPEHDQGHGHPLRRAGHGQFPDRERPLVPHPLPPEARQRVRDRVQPGHRAHGGDRLFREQLPGGRGRAPPGAGWRVAVGALRGAGSWLPAIASGGRPAHASFRHVRWTASRRGLPAGSVSQSGLGSRGGAAHRFLEPSGGVREELAGSLDRELGAACWPLLAELESSAALVLRHGLDSPHGLSRLAQELNDLSHVRGFVDKQMAGDID</sequence>
<proteinExistence type="predicted"/>
<comment type="caution">
    <text evidence="2">The sequence shown here is derived from an EMBL/GenBank/DDBJ whole genome shotgun (WGS) entry which is preliminary data.</text>
</comment>
<gene>
    <name evidence="2" type="ORF">PCOR1329_LOCUS17478</name>
</gene>
<feature type="non-terminal residue" evidence="2">
    <location>
        <position position="1"/>
    </location>
</feature>
<feature type="non-terminal residue" evidence="2">
    <location>
        <position position="232"/>
    </location>
</feature>
<evidence type="ECO:0000313" key="3">
    <source>
        <dbReference type="Proteomes" id="UP001189429"/>
    </source>
</evidence>
<dbReference type="Proteomes" id="UP001189429">
    <property type="component" value="Unassembled WGS sequence"/>
</dbReference>
<organism evidence="2 3">
    <name type="scientific">Prorocentrum cordatum</name>
    <dbReference type="NCBI Taxonomy" id="2364126"/>
    <lineage>
        <taxon>Eukaryota</taxon>
        <taxon>Sar</taxon>
        <taxon>Alveolata</taxon>
        <taxon>Dinophyceae</taxon>
        <taxon>Prorocentrales</taxon>
        <taxon>Prorocentraceae</taxon>
        <taxon>Prorocentrum</taxon>
    </lineage>
</organism>
<protein>
    <submittedName>
        <fullName evidence="2">Uncharacterized protein</fullName>
    </submittedName>
</protein>
<feature type="region of interest" description="Disordered" evidence="1">
    <location>
        <begin position="1"/>
        <end position="94"/>
    </location>
</feature>
<name>A0ABN9R4B5_9DINO</name>
<feature type="compositionally biased region" description="Basic and acidic residues" evidence="1">
    <location>
        <begin position="60"/>
        <end position="82"/>
    </location>
</feature>
<evidence type="ECO:0000256" key="1">
    <source>
        <dbReference type="SAM" id="MobiDB-lite"/>
    </source>
</evidence>
<feature type="compositionally biased region" description="Basic and acidic residues" evidence="1">
    <location>
        <begin position="13"/>
        <end position="32"/>
    </location>
</feature>